<keyword evidence="2" id="KW-1185">Reference proteome</keyword>
<accession>A9MS36</accession>
<evidence type="ECO:0000313" key="1">
    <source>
        <dbReference type="EMBL" id="ABX22938.1"/>
    </source>
</evidence>
<proteinExistence type="predicted"/>
<evidence type="ECO:0000313" key="2">
    <source>
        <dbReference type="Proteomes" id="UP000002084"/>
    </source>
</evidence>
<dbReference type="HOGENOM" id="CLU_3172889_0_0_6"/>
<gene>
    <name evidence="1" type="ordered locus">SARI_03098</name>
</gene>
<sequence length="47" mass="5562">MVDIDRRIYDVNCHNGGLICSINRAYINTKTFLWNNVVFIAEALRRY</sequence>
<dbReference type="KEGG" id="ses:SARI_03098"/>
<name>A9MS36_SALAR</name>
<protein>
    <submittedName>
        <fullName evidence="1">Uncharacterized protein</fullName>
    </submittedName>
</protein>
<dbReference type="AlphaFoldDB" id="A9MS36"/>
<dbReference type="EMBL" id="CP000880">
    <property type="protein sequence ID" value="ABX22938.1"/>
    <property type="molecule type" value="Genomic_DNA"/>
</dbReference>
<organism evidence="1 2">
    <name type="scientific">Salmonella arizonae (strain ATCC BAA-731 / CDC346-86 / RSK2980)</name>
    <dbReference type="NCBI Taxonomy" id="41514"/>
    <lineage>
        <taxon>Bacteria</taxon>
        <taxon>Pseudomonadati</taxon>
        <taxon>Pseudomonadota</taxon>
        <taxon>Gammaproteobacteria</taxon>
        <taxon>Enterobacterales</taxon>
        <taxon>Enterobacteriaceae</taxon>
        <taxon>Salmonella</taxon>
    </lineage>
</organism>
<dbReference type="Proteomes" id="UP000002084">
    <property type="component" value="Chromosome"/>
</dbReference>
<reference evidence="1 2" key="1">
    <citation type="submission" date="2007-11" db="EMBL/GenBank/DDBJ databases">
        <authorList>
            <consortium name="The Salmonella enterica serovar Arizonae Genome Sequencing Project"/>
            <person name="McClelland M."/>
            <person name="Sanderson E.K."/>
            <person name="Porwollik S."/>
            <person name="Spieth J."/>
            <person name="Clifton W.S."/>
            <person name="Fulton R."/>
            <person name="Chunyan W."/>
            <person name="Wollam A."/>
            <person name="Shah N."/>
            <person name="Pepin K."/>
            <person name="Bhonagiri V."/>
            <person name="Nash W."/>
            <person name="Johnson M."/>
            <person name="Thiruvilangam P."/>
            <person name="Wilson R."/>
        </authorList>
    </citation>
    <scope>NUCLEOTIDE SEQUENCE [LARGE SCALE GENOMIC DNA]</scope>
    <source>
        <strain evidence="2">ATCC BAA-731 / CDC346-86 / RSK2980</strain>
    </source>
</reference>